<dbReference type="InterPro" id="IPR050455">
    <property type="entry name" value="Tpx_Peroxidase_subfamily"/>
</dbReference>
<dbReference type="KEGG" id="ter:Tery_0234"/>
<keyword evidence="1" id="KW-0560">Oxidoreductase</keyword>
<name>Q119V2_TRIEI</name>
<organism evidence="5">
    <name type="scientific">Trichodesmium erythraeum (strain IMS101)</name>
    <dbReference type="NCBI Taxonomy" id="203124"/>
    <lineage>
        <taxon>Bacteria</taxon>
        <taxon>Bacillati</taxon>
        <taxon>Cyanobacteriota</taxon>
        <taxon>Cyanophyceae</taxon>
        <taxon>Oscillatoriophycideae</taxon>
        <taxon>Oscillatoriales</taxon>
        <taxon>Microcoleaceae</taxon>
        <taxon>Trichodesmium</taxon>
    </lineage>
</organism>
<dbReference type="PROSITE" id="PS51352">
    <property type="entry name" value="THIOREDOXIN_2"/>
    <property type="match status" value="1"/>
</dbReference>
<reference evidence="5" key="1">
    <citation type="submission" date="2006-06" db="EMBL/GenBank/DDBJ databases">
        <title>Complete sequence of Trichodesmium erythraeum IMS101.</title>
        <authorList>
            <consortium name="US DOE Joint Genome Institute"/>
            <person name="Copeland A."/>
            <person name="Lucas S."/>
            <person name="Lapidus A."/>
            <person name="Barry K."/>
            <person name="Detter J.C."/>
            <person name="Glavina del Rio T."/>
            <person name="Hammon N."/>
            <person name="Israni S."/>
            <person name="Dalin E."/>
            <person name="Tice H."/>
            <person name="Pitluck S."/>
            <person name="Kiss H."/>
            <person name="Munk A.C."/>
            <person name="Brettin T."/>
            <person name="Bruce D."/>
            <person name="Han C."/>
            <person name="Tapia R."/>
            <person name="Gilna P."/>
            <person name="Schmutz J."/>
            <person name="Larimer F."/>
            <person name="Land M."/>
            <person name="Hauser L."/>
            <person name="Kyrpides N."/>
            <person name="Kim E."/>
            <person name="Richardson P."/>
        </authorList>
    </citation>
    <scope>NUCLEOTIDE SEQUENCE [LARGE SCALE GENOMIC DNA]</scope>
    <source>
        <strain evidence="5">IMS101</strain>
    </source>
</reference>
<dbReference type="InterPro" id="IPR013766">
    <property type="entry name" value="Thioredoxin_domain"/>
</dbReference>
<proteinExistence type="predicted"/>
<dbReference type="RefSeq" id="WP_011610118.1">
    <property type="nucleotide sequence ID" value="NC_008312.1"/>
</dbReference>
<evidence type="ECO:0000256" key="1">
    <source>
        <dbReference type="ARBA" id="ARBA00022559"/>
    </source>
</evidence>
<dbReference type="GO" id="GO:0004601">
    <property type="term" value="F:peroxidase activity"/>
    <property type="evidence" value="ECO:0007669"/>
    <property type="project" value="UniProtKB-KW"/>
</dbReference>
<dbReference type="EMBL" id="CP000393">
    <property type="protein sequence ID" value="ABG49722.1"/>
    <property type="molecule type" value="Genomic_DNA"/>
</dbReference>
<dbReference type="InterPro" id="IPR000866">
    <property type="entry name" value="AhpC/TSA"/>
</dbReference>
<evidence type="ECO:0000256" key="2">
    <source>
        <dbReference type="ARBA" id="ARBA00022862"/>
    </source>
</evidence>
<evidence type="ECO:0000313" key="5">
    <source>
        <dbReference type="EMBL" id="ABG49722.1"/>
    </source>
</evidence>
<feature type="domain" description="Thioredoxin" evidence="4">
    <location>
        <begin position="28"/>
        <end position="182"/>
    </location>
</feature>
<dbReference type="AlphaFoldDB" id="Q119V2"/>
<keyword evidence="1" id="KW-0575">Peroxidase</keyword>
<dbReference type="CDD" id="cd02970">
    <property type="entry name" value="PRX_like2"/>
    <property type="match status" value="1"/>
</dbReference>
<sequence>MLTSYDFRGLLNQRFFQNLLPIPAINDLDNGKRTPDFELPDITNGKLVRLSNYWGVTPVIVALTRIFTEKQYCPFCFPHILALNKNYERFLERGVEVLMITSTDEKQSKIVVNDLSLKMPLLSDSSCQVFKNYKVGQALGAPLSGQFVLDKQGRLCYKHLFSFLDHNASIEDLLGILDNYIFE</sequence>
<gene>
    <name evidence="5" type="ordered locus">Tery_0234</name>
</gene>
<dbReference type="InterPro" id="IPR036249">
    <property type="entry name" value="Thioredoxin-like_sf"/>
</dbReference>
<evidence type="ECO:0000256" key="3">
    <source>
        <dbReference type="ARBA" id="ARBA00023284"/>
    </source>
</evidence>
<dbReference type="PANTHER" id="PTHR43110:SF1">
    <property type="entry name" value="THIOL PEROXIDASE"/>
    <property type="match status" value="1"/>
</dbReference>
<dbReference type="SUPFAM" id="SSF52833">
    <property type="entry name" value="Thioredoxin-like"/>
    <property type="match status" value="1"/>
</dbReference>
<dbReference type="Pfam" id="PF00578">
    <property type="entry name" value="AhpC-TSA"/>
    <property type="match status" value="1"/>
</dbReference>
<accession>Q119V2</accession>
<evidence type="ECO:0000259" key="4">
    <source>
        <dbReference type="PROSITE" id="PS51352"/>
    </source>
</evidence>
<keyword evidence="3" id="KW-0676">Redox-active center</keyword>
<dbReference type="Gene3D" id="3.40.30.10">
    <property type="entry name" value="Glutaredoxin"/>
    <property type="match status" value="1"/>
</dbReference>
<dbReference type="OrthoDB" id="422376at2"/>
<dbReference type="STRING" id="203124.Tery_0234"/>
<dbReference type="PANTHER" id="PTHR43110">
    <property type="entry name" value="THIOL PEROXIDASE"/>
    <property type="match status" value="1"/>
</dbReference>
<dbReference type="eggNOG" id="COG1225">
    <property type="taxonomic scope" value="Bacteria"/>
</dbReference>
<dbReference type="HOGENOM" id="CLU_120848_0_0_3"/>
<keyword evidence="2" id="KW-0049">Antioxidant</keyword>
<protein>
    <submittedName>
        <fullName evidence="5">Redoxin</fullName>
    </submittedName>
</protein>